<keyword evidence="10" id="KW-0378">Hydrolase</keyword>
<organism evidence="14">
    <name type="scientific">Red panda feces-associated genomovirus</name>
    <dbReference type="NCBI Taxonomy" id="2863991"/>
    <lineage>
        <taxon>Viruses</taxon>
        <taxon>Monodnaviria</taxon>
        <taxon>Shotokuvirae</taxon>
        <taxon>Cressdnaviricota</taxon>
        <taxon>Repensiviricetes</taxon>
        <taxon>Geplafuvirales</taxon>
        <taxon>Genomoviridae</taxon>
    </lineage>
</organism>
<sequence>MQFRLNAKRVFLTYPQANEVQHHELHTHLSQFGNCYSCRELHSDGGVHYHAILTSPTKFNIRRSDFFDYNGRHPNMGPVKQLGACADYIGKGGDTLGTSPVTTTPSRSAQLTCLLIQHVPHEEFMQRYSEIDPFSYINNYDRIRSFSIHHSSSGECTEINRDRSSFKETPLMSQWVMANLFPQPERPKSLVLIGGTRLGKTEWARSLGTHNYWPNTITQDRIKGARYAVIDDMDTWDKFPYKKQFMGCHKEIGLCLKYSRPEKLTWGIPTIFLWNPEAVPYEVVNPGYYHDNCTIITINTPLFWLGLGLGFGSAWSV</sequence>
<dbReference type="EMBL" id="MZ556148">
    <property type="protein sequence ID" value="UBJ26199.1"/>
    <property type="molecule type" value="Genomic_DNA"/>
</dbReference>
<reference evidence="14" key="1">
    <citation type="submission" date="2021-07" db="EMBL/GenBank/DDBJ databases">
        <title>Communication and adaptive evolution of viruses within giant pandas and their associated organisms in a local ecological environment.</title>
        <authorList>
            <person name="Zhao M."/>
            <person name="Liu S."/>
            <person name="Zhang W."/>
        </authorList>
    </citation>
    <scope>NUCLEOTIDE SEQUENCE</scope>
    <source>
        <strain evidence="14">AliP03cress01-2015</strain>
    </source>
</reference>
<keyword evidence="2" id="KW-1048">Host nucleus</keyword>
<evidence type="ECO:0000256" key="6">
    <source>
        <dbReference type="ARBA" id="ARBA00022722"/>
    </source>
</evidence>
<evidence type="ECO:0000256" key="3">
    <source>
        <dbReference type="ARBA" id="ARBA00022679"/>
    </source>
</evidence>
<evidence type="ECO:0000256" key="7">
    <source>
        <dbReference type="ARBA" id="ARBA00022723"/>
    </source>
</evidence>
<dbReference type="GO" id="GO:0005198">
    <property type="term" value="F:structural molecule activity"/>
    <property type="evidence" value="ECO:0007669"/>
    <property type="project" value="InterPro"/>
</dbReference>
<dbReference type="InterPro" id="IPR001301">
    <property type="entry name" value="Gemini_AL1_CLV"/>
</dbReference>
<dbReference type="Gene3D" id="3.40.1310.20">
    <property type="match status" value="1"/>
</dbReference>
<evidence type="ECO:0000256" key="10">
    <source>
        <dbReference type="ARBA" id="ARBA00022801"/>
    </source>
</evidence>
<comment type="subcellular location">
    <subcellularLocation>
        <location evidence="1">Host nucleus</location>
    </subcellularLocation>
</comment>
<dbReference type="Pfam" id="PF00799">
    <property type="entry name" value="Gemini_AL1"/>
    <property type="match status" value="1"/>
</dbReference>
<dbReference type="GO" id="GO:0004519">
    <property type="term" value="F:endonuclease activity"/>
    <property type="evidence" value="ECO:0007669"/>
    <property type="project" value="UniProtKB-KW"/>
</dbReference>
<dbReference type="GO" id="GO:0042025">
    <property type="term" value="C:host cell nucleus"/>
    <property type="evidence" value="ECO:0007669"/>
    <property type="project" value="UniProtKB-SubCell"/>
</dbReference>
<dbReference type="PRINTS" id="PR00228">
    <property type="entry name" value="GEMCOATCLVL1"/>
</dbReference>
<evidence type="ECO:0000256" key="4">
    <source>
        <dbReference type="ARBA" id="ARBA00022695"/>
    </source>
</evidence>
<evidence type="ECO:0000256" key="11">
    <source>
        <dbReference type="ARBA" id="ARBA00023124"/>
    </source>
</evidence>
<dbReference type="InterPro" id="IPR049912">
    <property type="entry name" value="CRESS_DNA_REP"/>
</dbReference>
<protein>
    <submittedName>
        <fullName evidence="14">Replication-associated protein</fullName>
    </submittedName>
</protein>
<keyword evidence="12" id="KW-0238">DNA-binding</keyword>
<evidence type="ECO:0000256" key="2">
    <source>
        <dbReference type="ARBA" id="ARBA00022562"/>
    </source>
</evidence>
<name>A0A8K1HH17_9VIRU</name>
<keyword evidence="7" id="KW-0479">Metal-binding</keyword>
<proteinExistence type="predicted"/>
<dbReference type="GO" id="GO:0016787">
    <property type="term" value="F:hydrolase activity"/>
    <property type="evidence" value="ECO:0007669"/>
    <property type="project" value="UniProtKB-KW"/>
</dbReference>
<keyword evidence="5" id="KW-0235">DNA replication</keyword>
<accession>A0A8K1HH17</accession>
<dbReference type="GO" id="GO:0003677">
    <property type="term" value="F:DNA binding"/>
    <property type="evidence" value="ECO:0007669"/>
    <property type="project" value="UniProtKB-KW"/>
</dbReference>
<dbReference type="GO" id="GO:0046872">
    <property type="term" value="F:metal ion binding"/>
    <property type="evidence" value="ECO:0007669"/>
    <property type="project" value="UniProtKB-KW"/>
</dbReference>
<keyword evidence="4" id="KW-0548">Nucleotidyltransferase</keyword>
<dbReference type="PROSITE" id="PS52020">
    <property type="entry name" value="CRESS_DNA_REP"/>
    <property type="match status" value="1"/>
</dbReference>
<keyword evidence="8" id="KW-0547">Nucleotide-binding</keyword>
<feature type="domain" description="CRESS-DNA virus Rep endonuclease" evidence="13">
    <location>
        <begin position="4"/>
        <end position="104"/>
    </location>
</feature>
<dbReference type="GO" id="GO:0000166">
    <property type="term" value="F:nucleotide binding"/>
    <property type="evidence" value="ECO:0007669"/>
    <property type="project" value="UniProtKB-KW"/>
</dbReference>
<keyword evidence="11" id="KW-0190">Covalent protein-DNA linkage</keyword>
<dbReference type="SUPFAM" id="SSF55464">
    <property type="entry name" value="Origin of replication-binding domain, RBD-like"/>
    <property type="match status" value="1"/>
</dbReference>
<evidence type="ECO:0000259" key="13">
    <source>
        <dbReference type="PROSITE" id="PS52020"/>
    </source>
</evidence>
<evidence type="ECO:0000256" key="5">
    <source>
        <dbReference type="ARBA" id="ARBA00022705"/>
    </source>
</evidence>
<dbReference type="GO" id="GO:0006260">
    <property type="term" value="P:DNA replication"/>
    <property type="evidence" value="ECO:0007669"/>
    <property type="project" value="UniProtKB-KW"/>
</dbReference>
<dbReference type="GO" id="GO:0016779">
    <property type="term" value="F:nucleotidyltransferase activity"/>
    <property type="evidence" value="ECO:0007669"/>
    <property type="project" value="UniProtKB-KW"/>
</dbReference>
<keyword evidence="9" id="KW-0255">Endonuclease</keyword>
<evidence type="ECO:0000256" key="9">
    <source>
        <dbReference type="ARBA" id="ARBA00022759"/>
    </source>
</evidence>
<keyword evidence="3" id="KW-0808">Transferase</keyword>
<keyword evidence="6" id="KW-0540">Nuclease</keyword>
<evidence type="ECO:0000256" key="1">
    <source>
        <dbReference type="ARBA" id="ARBA00004147"/>
    </source>
</evidence>
<evidence type="ECO:0000313" key="14">
    <source>
        <dbReference type="EMBL" id="UBJ26199.1"/>
    </source>
</evidence>
<evidence type="ECO:0000256" key="12">
    <source>
        <dbReference type="ARBA" id="ARBA00023125"/>
    </source>
</evidence>
<evidence type="ECO:0000256" key="8">
    <source>
        <dbReference type="ARBA" id="ARBA00022741"/>
    </source>
</evidence>